<dbReference type="Proteomes" id="UP000199343">
    <property type="component" value="Unassembled WGS sequence"/>
</dbReference>
<dbReference type="EMBL" id="FMIC01000002">
    <property type="protein sequence ID" value="SCL46738.1"/>
    <property type="molecule type" value="Genomic_DNA"/>
</dbReference>
<dbReference type="InterPro" id="IPR011009">
    <property type="entry name" value="Kinase-like_dom_sf"/>
</dbReference>
<dbReference type="STRING" id="47871.GA0070608_0106"/>
<dbReference type="SUPFAM" id="SSF56112">
    <property type="entry name" value="Protein kinase-like (PK-like)"/>
    <property type="match status" value="1"/>
</dbReference>
<evidence type="ECO:0000313" key="4">
    <source>
        <dbReference type="EMBL" id="SCL74126.1"/>
    </source>
</evidence>
<dbReference type="GO" id="GO:0016740">
    <property type="term" value="F:transferase activity"/>
    <property type="evidence" value="ECO:0007669"/>
    <property type="project" value="UniProtKB-KW"/>
</dbReference>
<dbReference type="Gene3D" id="3.90.1200.10">
    <property type="match status" value="1"/>
</dbReference>
<dbReference type="AlphaFoldDB" id="A0A1C6W6G5"/>
<reference evidence="4 5" key="1">
    <citation type="submission" date="2016-06" db="EMBL/GenBank/DDBJ databases">
        <authorList>
            <person name="Kjaerup R.B."/>
            <person name="Dalgaard T.S."/>
            <person name="Juul-Madsen H.R."/>
        </authorList>
    </citation>
    <scope>NUCLEOTIDE SEQUENCE [LARGE SCALE GENOMIC DNA]</scope>
    <source>
        <strain evidence="4 5">DSM 43363</strain>
    </source>
</reference>
<evidence type="ECO:0000313" key="3">
    <source>
        <dbReference type="EMBL" id="SCL46738.1"/>
    </source>
</evidence>
<dbReference type="Gene3D" id="3.30.200.20">
    <property type="entry name" value="Phosphorylase Kinase, domain 1"/>
    <property type="match status" value="1"/>
</dbReference>
<dbReference type="PANTHER" id="PTHR21310">
    <property type="entry name" value="AMINOGLYCOSIDE PHOSPHOTRANSFERASE-RELATED-RELATED"/>
    <property type="match status" value="1"/>
</dbReference>
<evidence type="ECO:0000259" key="2">
    <source>
        <dbReference type="Pfam" id="PF01636"/>
    </source>
</evidence>
<dbReference type="InterPro" id="IPR051678">
    <property type="entry name" value="AGP_Transferase"/>
</dbReference>
<dbReference type="PANTHER" id="PTHR21310:SF15">
    <property type="entry name" value="AMINOGLYCOSIDE PHOSPHOTRANSFERASE DOMAIN-CONTAINING PROTEIN"/>
    <property type="match status" value="1"/>
</dbReference>
<gene>
    <name evidence="3" type="ORF">GA0070608_0106</name>
    <name evidence="4" type="ORF">GA0070608_6451</name>
</gene>
<sequence length="380" mass="42635">MVALFIRHPGRVSPPPGRESRNTPPRVLAGRTAPLAGALICRRPRCDTPSTHSFAADRALRYASCERLCPVHGRADDRVVPVGSATEVEIRWVESTWQRRITRVRRLTGGWTSTMLGLTGHDGEQAVLRLVTKEPWRRHAAGLLSREAAVQRQLQRSSIPVPRSIALDLSGETAGAPAHLMSWLPGRLCLTSAADGILEAMAQVLVSIHQFAPGQDRPRQYQSWAAPGKRVMPPWAQRRQLWHQAFELLEQPVPAYAGTFLHRDFHPGNLLWSHGRISGVVDWVETSWGPATLDVAHAATYLAMLHGIEAGARFTNAYRRRVDGRHDEDEFRYWNVMDIVGYLPDPAKVVQPWRDSGLDISDDLARSRLEQRLEHVLRAH</sequence>
<feature type="region of interest" description="Disordered" evidence="1">
    <location>
        <begin position="1"/>
        <end position="26"/>
    </location>
</feature>
<keyword evidence="4" id="KW-0808">Transferase</keyword>
<dbReference type="InterPro" id="IPR002575">
    <property type="entry name" value="Aminoglycoside_PTrfase"/>
</dbReference>
<dbReference type="EMBL" id="FMIC01000002">
    <property type="protein sequence ID" value="SCL74126.1"/>
    <property type="molecule type" value="Genomic_DNA"/>
</dbReference>
<feature type="domain" description="Aminoglycoside phosphotransferase" evidence="2">
    <location>
        <begin position="104"/>
        <end position="323"/>
    </location>
</feature>
<name>A0A1C6W6G5_9ACTN</name>
<organism evidence="4 5">
    <name type="scientific">Micromonospora peucetia</name>
    <dbReference type="NCBI Taxonomy" id="47871"/>
    <lineage>
        <taxon>Bacteria</taxon>
        <taxon>Bacillati</taxon>
        <taxon>Actinomycetota</taxon>
        <taxon>Actinomycetes</taxon>
        <taxon>Micromonosporales</taxon>
        <taxon>Micromonosporaceae</taxon>
        <taxon>Micromonospora</taxon>
    </lineage>
</organism>
<accession>A0A1C6W6G5</accession>
<protein>
    <submittedName>
        <fullName evidence="4">Phosphotransferase enzyme family protein</fullName>
    </submittedName>
</protein>
<evidence type="ECO:0000256" key="1">
    <source>
        <dbReference type="SAM" id="MobiDB-lite"/>
    </source>
</evidence>
<proteinExistence type="predicted"/>
<dbReference type="Pfam" id="PF01636">
    <property type="entry name" value="APH"/>
    <property type="match status" value="1"/>
</dbReference>
<evidence type="ECO:0000313" key="5">
    <source>
        <dbReference type="Proteomes" id="UP000199343"/>
    </source>
</evidence>